<feature type="transmembrane region" description="Helical" evidence="7">
    <location>
        <begin position="22"/>
        <end position="42"/>
    </location>
</feature>
<comment type="subcellular location">
    <subcellularLocation>
        <location evidence="1">Cell membrane</location>
        <topology evidence="1">Multi-pass membrane protein</topology>
    </subcellularLocation>
</comment>
<evidence type="ECO:0000256" key="4">
    <source>
        <dbReference type="ARBA" id="ARBA00022989"/>
    </source>
</evidence>
<keyword evidence="9" id="KW-1185">Reference proteome</keyword>
<keyword evidence="3 7" id="KW-0812">Transmembrane</keyword>
<feature type="transmembrane region" description="Helical" evidence="7">
    <location>
        <begin position="93"/>
        <end position="114"/>
    </location>
</feature>
<feature type="transmembrane region" description="Helical" evidence="7">
    <location>
        <begin position="293"/>
        <end position="310"/>
    </location>
</feature>
<evidence type="ECO:0000256" key="6">
    <source>
        <dbReference type="SAM" id="MobiDB-lite"/>
    </source>
</evidence>
<evidence type="ECO:0000256" key="3">
    <source>
        <dbReference type="ARBA" id="ARBA00022692"/>
    </source>
</evidence>
<feature type="transmembrane region" description="Helical" evidence="7">
    <location>
        <begin position="134"/>
        <end position="158"/>
    </location>
</feature>
<keyword evidence="5 7" id="KW-0472">Membrane</keyword>
<feature type="region of interest" description="Disordered" evidence="6">
    <location>
        <begin position="322"/>
        <end position="346"/>
    </location>
</feature>
<keyword evidence="2" id="KW-1003">Cell membrane</keyword>
<dbReference type="Proteomes" id="UP001446337">
    <property type="component" value="Chromosome"/>
</dbReference>
<keyword evidence="4 7" id="KW-1133">Transmembrane helix</keyword>
<feature type="transmembrane region" description="Helical" evidence="7">
    <location>
        <begin position="54"/>
        <end position="73"/>
    </location>
</feature>
<accession>A0ABZ3G850</accession>
<evidence type="ECO:0000256" key="5">
    <source>
        <dbReference type="ARBA" id="ARBA00023136"/>
    </source>
</evidence>
<evidence type="ECO:0000256" key="1">
    <source>
        <dbReference type="ARBA" id="ARBA00004651"/>
    </source>
</evidence>
<feature type="transmembrane region" description="Helical" evidence="7">
    <location>
        <begin position="170"/>
        <end position="192"/>
    </location>
</feature>
<name>A0ABZ3G850_ACHDE</name>
<feature type="transmembrane region" description="Helical" evidence="7">
    <location>
        <begin position="241"/>
        <end position="258"/>
    </location>
</feature>
<sequence length="346" mass="36802">MRVFRSSLTRALRHRWPRLKRILPALVLVVVAALLIHFGRSVDWPQVWVSMRRIPGGSIALASGLVVAGYLAYGALDLLAKLYTHHTLPWPKVLGVAMTSYALNLNLGVLLGGLGARLRLYARLGCRKSVATRVALFSAASNWIGYGWLAGALLALGSVPVPEGWGVGTAVLRLAGVAMLALAAAYLAFCALSRRRTWTWMGQHAALPGTGMALAQSAVAATSWAIMGAIVYVLLQGKASYPAVLGVLMCTSFAAVIIRVPGGLGTTEAIFVAALAPRIPAPEVLGAALAYRALYAFAPLCLALLAFLIMEWRLRHRRRAPPTTAAAAKPPAGPEKQAGQAFRAWD</sequence>
<dbReference type="EMBL" id="CP154792">
    <property type="protein sequence ID" value="XAN18212.1"/>
    <property type="molecule type" value="Genomic_DNA"/>
</dbReference>
<dbReference type="Pfam" id="PF03706">
    <property type="entry name" value="LPG_synthase_TM"/>
    <property type="match status" value="1"/>
</dbReference>
<dbReference type="RefSeq" id="WP_123787714.1">
    <property type="nucleotide sequence ID" value="NZ_CP036344.1"/>
</dbReference>
<protein>
    <submittedName>
        <fullName evidence="8">Lysylphosphatidylglycerol synthase domain-containing protein</fullName>
    </submittedName>
</protein>
<dbReference type="InterPro" id="IPR022791">
    <property type="entry name" value="L-PG_synthase/AglD"/>
</dbReference>
<evidence type="ECO:0000313" key="9">
    <source>
        <dbReference type="Proteomes" id="UP001446337"/>
    </source>
</evidence>
<evidence type="ECO:0000313" key="8">
    <source>
        <dbReference type="EMBL" id="XAN18212.1"/>
    </source>
</evidence>
<reference evidence="8 9" key="1">
    <citation type="submission" date="2024-05" db="EMBL/GenBank/DDBJ databases">
        <title>Achromobacter denitrificans. BP1, complete genome.</title>
        <authorList>
            <person name="Zhang B."/>
        </authorList>
    </citation>
    <scope>NUCLEOTIDE SEQUENCE [LARGE SCALE GENOMIC DNA]</scope>
    <source>
        <strain evidence="8 9">BP1</strain>
    </source>
</reference>
<feature type="transmembrane region" description="Helical" evidence="7">
    <location>
        <begin position="213"/>
        <end position="235"/>
    </location>
</feature>
<evidence type="ECO:0000256" key="2">
    <source>
        <dbReference type="ARBA" id="ARBA00022475"/>
    </source>
</evidence>
<evidence type="ECO:0000256" key="7">
    <source>
        <dbReference type="SAM" id="Phobius"/>
    </source>
</evidence>
<proteinExistence type="predicted"/>
<organism evidence="8 9">
    <name type="scientific">Achromobacter denitrificans</name>
    <name type="common">Alcaligenes denitrificans</name>
    <dbReference type="NCBI Taxonomy" id="32002"/>
    <lineage>
        <taxon>Bacteria</taxon>
        <taxon>Pseudomonadati</taxon>
        <taxon>Pseudomonadota</taxon>
        <taxon>Betaproteobacteria</taxon>
        <taxon>Burkholderiales</taxon>
        <taxon>Alcaligenaceae</taxon>
        <taxon>Achromobacter</taxon>
    </lineage>
</organism>
<gene>
    <name evidence="8" type="ORF">AAIK43_09280</name>
</gene>